<comment type="subcellular location">
    <subcellularLocation>
        <location evidence="1">Membrane</location>
        <topology evidence="1">Multi-pass membrane protein</topology>
    </subcellularLocation>
</comment>
<dbReference type="EMBL" id="CP025781">
    <property type="protein sequence ID" value="QBC44497.1"/>
    <property type="molecule type" value="Genomic_DNA"/>
</dbReference>
<accession>A0A7G3GAT3</accession>
<feature type="transmembrane region" description="Helical" evidence="8">
    <location>
        <begin position="41"/>
        <end position="61"/>
    </location>
</feature>
<dbReference type="AlphaFoldDB" id="A0A7G3GAT3"/>
<keyword evidence="3 8" id="KW-1133">Transmembrane helix</keyword>
<keyword evidence="4 8" id="KW-0472">Membrane</keyword>
<reference evidence="11 12" key="1">
    <citation type="submission" date="2018-01" db="EMBL/GenBank/DDBJ databases">
        <title>Genome sequence of Iodobacter sp. strain PCH194 isolated from Indian Trans-Himalaya.</title>
        <authorList>
            <person name="Kumar V."/>
            <person name="Thakur V."/>
            <person name="Kumar S."/>
            <person name="Singh D."/>
        </authorList>
    </citation>
    <scope>NUCLEOTIDE SEQUENCE [LARGE SCALE GENOMIC DNA]</scope>
    <source>
        <strain evidence="11 12">PCH194</strain>
    </source>
</reference>
<dbReference type="GO" id="GO:0004888">
    <property type="term" value="F:transmembrane signaling receptor activity"/>
    <property type="evidence" value="ECO:0007669"/>
    <property type="project" value="InterPro"/>
</dbReference>
<dbReference type="PRINTS" id="PR00260">
    <property type="entry name" value="CHEMTRNSDUCR"/>
</dbReference>
<keyword evidence="12" id="KW-1185">Reference proteome</keyword>
<evidence type="ECO:0000256" key="3">
    <source>
        <dbReference type="ARBA" id="ARBA00022989"/>
    </source>
</evidence>
<dbReference type="PROSITE" id="PS50885">
    <property type="entry name" value="HAMP"/>
    <property type="match status" value="1"/>
</dbReference>
<dbReference type="InterPro" id="IPR024478">
    <property type="entry name" value="HlyB_4HB_MCP"/>
</dbReference>
<evidence type="ECO:0000256" key="8">
    <source>
        <dbReference type="SAM" id="Phobius"/>
    </source>
</evidence>
<dbReference type="Gene3D" id="1.10.287.950">
    <property type="entry name" value="Methyl-accepting chemotaxis protein"/>
    <property type="match status" value="1"/>
</dbReference>
<dbReference type="InterPro" id="IPR003660">
    <property type="entry name" value="HAMP_dom"/>
</dbReference>
<keyword evidence="2 8" id="KW-0812">Transmembrane</keyword>
<gene>
    <name evidence="11" type="ORF">C1H71_13790</name>
</gene>
<sequence>MLNLFSGIAYLIFRYLGEMLVDSLELCNSLFGKTLKIAHRLTVLVATTTVSILLLITVGYLKLSAINTLVDEVVVNVMPSLEILNNAELTFMSARRLELSYIIEADPAQKQAQIDKMQGLLADVDRLLQSYEKYVDDDIDRKNLATAVAEFTALKPLMAEGARFALSRPAEETRAFVSNSITPQAEKFFTALSIAKEYNSQYSKEAGQEVKSHIAKAITSSLVVGGVLLILAFAIGYWITQGIKKPLMDLRQFLVNLGTNYDFTQRMKVSSNDEIGESLHALNGLLDTLQASLQQLHRIGRDVTATASELSSASHELSSTSHHVSGAASSMAAGVEEVTVSISLVADRSSECDRTAREAGLMAASGGDVIESTIQSIQQIAADVRVSAGQVESLKERTASINTVVKVIKDIADQTNLLALNAAIEAARAGDLGRGFAVVADEVRKLAERTSQSTQEIVATVSAIQDEANSTVLSMQQTVKQVDLGVLQAQEASSAILNIRQNADLVVVQVSEISDSMREQSAASSMMAQQVERVAQMSEESSSVAQNTASEGLRLRQLSSELDAAIATYQV</sequence>
<comment type="similarity">
    <text evidence="6">Belongs to the methyl-accepting chemotaxis (MCP) protein family.</text>
</comment>
<evidence type="ECO:0000256" key="5">
    <source>
        <dbReference type="ARBA" id="ARBA00023224"/>
    </source>
</evidence>
<dbReference type="CDD" id="cd11386">
    <property type="entry name" value="MCP_signal"/>
    <property type="match status" value="1"/>
</dbReference>
<evidence type="ECO:0000256" key="6">
    <source>
        <dbReference type="ARBA" id="ARBA00029447"/>
    </source>
</evidence>
<dbReference type="PROSITE" id="PS50111">
    <property type="entry name" value="CHEMOTAXIS_TRANSDUC_2"/>
    <property type="match status" value="1"/>
</dbReference>
<feature type="domain" description="HAMP" evidence="10">
    <location>
        <begin position="241"/>
        <end position="294"/>
    </location>
</feature>
<evidence type="ECO:0000256" key="7">
    <source>
        <dbReference type="PROSITE-ProRule" id="PRU00284"/>
    </source>
</evidence>
<dbReference type="SUPFAM" id="SSF58104">
    <property type="entry name" value="Methyl-accepting chemotaxis protein (MCP) signaling domain"/>
    <property type="match status" value="1"/>
</dbReference>
<dbReference type="PANTHER" id="PTHR32089:SF119">
    <property type="entry name" value="METHYL-ACCEPTING CHEMOTAXIS PROTEIN CTPL"/>
    <property type="match status" value="1"/>
</dbReference>
<feature type="domain" description="Methyl-accepting transducer" evidence="9">
    <location>
        <begin position="299"/>
        <end position="535"/>
    </location>
</feature>
<name>A0A7G3GAT3_9NEIS</name>
<dbReference type="Pfam" id="PF12729">
    <property type="entry name" value="4HB_MCP_1"/>
    <property type="match status" value="1"/>
</dbReference>
<evidence type="ECO:0000256" key="2">
    <source>
        <dbReference type="ARBA" id="ARBA00022692"/>
    </source>
</evidence>
<dbReference type="Pfam" id="PF00015">
    <property type="entry name" value="MCPsignal"/>
    <property type="match status" value="1"/>
</dbReference>
<protein>
    <submittedName>
        <fullName evidence="11">Methyl-accepting chemotaxis protein</fullName>
    </submittedName>
</protein>
<feature type="transmembrane region" description="Helical" evidence="8">
    <location>
        <begin position="217"/>
        <end position="239"/>
    </location>
</feature>
<dbReference type="FunFam" id="1.10.287.950:FF:000001">
    <property type="entry name" value="Methyl-accepting chemotaxis sensory transducer"/>
    <property type="match status" value="1"/>
</dbReference>
<dbReference type="SMART" id="SM00283">
    <property type="entry name" value="MA"/>
    <property type="match status" value="1"/>
</dbReference>
<dbReference type="KEGG" id="ifl:C1H71_13790"/>
<evidence type="ECO:0000259" key="9">
    <source>
        <dbReference type="PROSITE" id="PS50111"/>
    </source>
</evidence>
<dbReference type="GO" id="GO:0007165">
    <property type="term" value="P:signal transduction"/>
    <property type="evidence" value="ECO:0007669"/>
    <property type="project" value="UniProtKB-KW"/>
</dbReference>
<dbReference type="CDD" id="cd06225">
    <property type="entry name" value="HAMP"/>
    <property type="match status" value="1"/>
</dbReference>
<dbReference type="GO" id="GO:0006935">
    <property type="term" value="P:chemotaxis"/>
    <property type="evidence" value="ECO:0007669"/>
    <property type="project" value="InterPro"/>
</dbReference>
<evidence type="ECO:0000256" key="1">
    <source>
        <dbReference type="ARBA" id="ARBA00004141"/>
    </source>
</evidence>
<evidence type="ECO:0000256" key="4">
    <source>
        <dbReference type="ARBA" id="ARBA00023136"/>
    </source>
</evidence>
<dbReference type="InterPro" id="IPR004090">
    <property type="entry name" value="Chemotax_Me-accpt_rcpt"/>
</dbReference>
<dbReference type="InterPro" id="IPR004089">
    <property type="entry name" value="MCPsignal_dom"/>
</dbReference>
<keyword evidence="5 7" id="KW-0807">Transducer</keyword>
<dbReference type="PANTHER" id="PTHR32089">
    <property type="entry name" value="METHYL-ACCEPTING CHEMOTAXIS PROTEIN MCPB"/>
    <property type="match status" value="1"/>
</dbReference>
<dbReference type="GO" id="GO:0016020">
    <property type="term" value="C:membrane"/>
    <property type="evidence" value="ECO:0007669"/>
    <property type="project" value="UniProtKB-SubCell"/>
</dbReference>
<evidence type="ECO:0000313" key="12">
    <source>
        <dbReference type="Proteomes" id="UP000515917"/>
    </source>
</evidence>
<organism evidence="11 12">
    <name type="scientific">Iodobacter fluviatilis</name>
    <dbReference type="NCBI Taxonomy" id="537"/>
    <lineage>
        <taxon>Bacteria</taxon>
        <taxon>Pseudomonadati</taxon>
        <taxon>Pseudomonadota</taxon>
        <taxon>Betaproteobacteria</taxon>
        <taxon>Neisseriales</taxon>
        <taxon>Chitinibacteraceae</taxon>
        <taxon>Iodobacter</taxon>
    </lineage>
</organism>
<evidence type="ECO:0000313" key="11">
    <source>
        <dbReference type="EMBL" id="QBC44497.1"/>
    </source>
</evidence>
<evidence type="ECO:0000259" key="10">
    <source>
        <dbReference type="PROSITE" id="PS50885"/>
    </source>
</evidence>
<dbReference type="Proteomes" id="UP000515917">
    <property type="component" value="Chromosome"/>
</dbReference>
<proteinExistence type="inferred from homology"/>